<dbReference type="EMBL" id="LAHD01000260">
    <property type="protein sequence ID" value="PHJ89580.1"/>
    <property type="molecule type" value="Genomic_DNA"/>
</dbReference>
<proteinExistence type="predicted"/>
<accession>A0A9Q5Z454</accession>
<evidence type="ECO:0000313" key="2">
    <source>
        <dbReference type="EMBL" id="PHJ89580.1"/>
    </source>
</evidence>
<dbReference type="Proteomes" id="UP000222310">
    <property type="component" value="Unassembled WGS sequence"/>
</dbReference>
<evidence type="ECO:0000313" key="3">
    <source>
        <dbReference type="Proteomes" id="UP000222310"/>
    </source>
</evidence>
<feature type="region of interest" description="Disordered" evidence="1">
    <location>
        <begin position="123"/>
        <end position="147"/>
    </location>
</feature>
<evidence type="ECO:0000256" key="1">
    <source>
        <dbReference type="SAM" id="MobiDB-lite"/>
    </source>
</evidence>
<comment type="caution">
    <text evidence="2">The sequence shown here is derived from an EMBL/GenBank/DDBJ whole genome shotgun (WGS) entry which is preliminary data.</text>
</comment>
<dbReference type="AlphaFoldDB" id="A0A9Q5Z454"/>
<dbReference type="InterPro" id="IPR014971">
    <property type="entry name" value="KGK"/>
</dbReference>
<name>A0A9Q5Z454_NOSLI</name>
<organism evidence="2 3">
    <name type="scientific">Nostoc linckia z8</name>
    <dbReference type="NCBI Taxonomy" id="1628746"/>
    <lineage>
        <taxon>Bacteria</taxon>
        <taxon>Bacillati</taxon>
        <taxon>Cyanobacteriota</taxon>
        <taxon>Cyanophyceae</taxon>
        <taxon>Nostocales</taxon>
        <taxon>Nostocaceae</taxon>
        <taxon>Nostoc</taxon>
    </lineage>
</organism>
<gene>
    <name evidence="2" type="ORF">VF08_37695</name>
</gene>
<sequence length="147" mass="16467">MGVGENLGKADQGANLSRHVVFTKERNRMSEKYQLGYSEEDRAGLSDEDVVSASGGLCFGSPDMVRFKSLTSAIVSWARGTGRYESAELRWFTEKGFPCEVLRVKGGGWIKGRFRFRLEFVPDEQEPTQAKDPRSPLADLRSQLDTQ</sequence>
<reference evidence="2 3" key="1">
    <citation type="submission" date="2015-02" db="EMBL/GenBank/DDBJ databases">
        <title>Nostoc linckia genome annotation.</title>
        <authorList>
            <person name="Zhou Z."/>
        </authorList>
    </citation>
    <scope>NUCLEOTIDE SEQUENCE [LARGE SCALE GENOMIC DNA]</scope>
    <source>
        <strain evidence="3">z8</strain>
    </source>
</reference>
<protein>
    <recommendedName>
        <fullName evidence="4">KGK domain-containing protein</fullName>
    </recommendedName>
</protein>
<dbReference type="Pfam" id="PF08872">
    <property type="entry name" value="KGK"/>
    <property type="match status" value="1"/>
</dbReference>
<evidence type="ECO:0008006" key="4">
    <source>
        <dbReference type="Google" id="ProtNLM"/>
    </source>
</evidence>